<name>A0A086Y1M2_9RHOB</name>
<gene>
    <name evidence="1" type="ORF">CG50_14880</name>
</gene>
<organism evidence="1 2">
    <name type="scientific">Paenirhodobacter enshiensis</name>
    <dbReference type="NCBI Taxonomy" id="1105367"/>
    <lineage>
        <taxon>Bacteria</taxon>
        <taxon>Pseudomonadati</taxon>
        <taxon>Pseudomonadota</taxon>
        <taxon>Alphaproteobacteria</taxon>
        <taxon>Rhodobacterales</taxon>
        <taxon>Rhodobacter group</taxon>
        <taxon>Paenirhodobacter</taxon>
    </lineage>
</organism>
<sequence length="65" mass="7242">MKDDMHTKTQDTAKLAACLKSSEYALIDAVVRTNVMTIREAGKLVAMQRKLRAMRYQVEAKAGAL</sequence>
<accession>A0A086Y1M2</accession>
<proteinExistence type="predicted"/>
<evidence type="ECO:0000313" key="2">
    <source>
        <dbReference type="Proteomes" id="UP000028824"/>
    </source>
</evidence>
<protein>
    <submittedName>
        <fullName evidence="1">Uncharacterized protein</fullName>
    </submittedName>
</protein>
<evidence type="ECO:0000313" key="1">
    <source>
        <dbReference type="EMBL" id="KFI28172.1"/>
    </source>
</evidence>
<dbReference type="EMBL" id="JFZB01000007">
    <property type="protein sequence ID" value="KFI28172.1"/>
    <property type="molecule type" value="Genomic_DNA"/>
</dbReference>
<dbReference type="RefSeq" id="WP_036636220.1">
    <property type="nucleotide sequence ID" value="NZ_JFZB01000007.1"/>
</dbReference>
<reference evidence="1 2" key="1">
    <citation type="submission" date="2014-03" db="EMBL/GenBank/DDBJ databases">
        <title>Genome of Paenirhodobacter enshiensis DW2-9.</title>
        <authorList>
            <person name="Wang D."/>
            <person name="Wang G."/>
        </authorList>
    </citation>
    <scope>NUCLEOTIDE SEQUENCE [LARGE SCALE GENOMIC DNA]</scope>
    <source>
        <strain evidence="1 2">DW2-9</strain>
    </source>
</reference>
<dbReference type="AlphaFoldDB" id="A0A086Y1M2"/>
<dbReference type="OrthoDB" id="9976557at2"/>
<keyword evidence="2" id="KW-1185">Reference proteome</keyword>
<comment type="caution">
    <text evidence="1">The sequence shown here is derived from an EMBL/GenBank/DDBJ whole genome shotgun (WGS) entry which is preliminary data.</text>
</comment>
<dbReference type="STRING" id="1105367.CG50_14880"/>
<dbReference type="Proteomes" id="UP000028824">
    <property type="component" value="Unassembled WGS sequence"/>
</dbReference>